<accession>A0ABY4ENV9</accession>
<evidence type="ECO:0000313" key="2">
    <source>
        <dbReference type="EMBL" id="UOQ45528.1"/>
    </source>
</evidence>
<name>A0ABY4ENV9_9BACI</name>
<keyword evidence="1" id="KW-0472">Membrane</keyword>
<keyword evidence="3" id="KW-1185">Reference proteome</keyword>
<feature type="transmembrane region" description="Helical" evidence="1">
    <location>
        <begin position="20"/>
        <end position="41"/>
    </location>
</feature>
<keyword evidence="1" id="KW-0812">Transmembrane</keyword>
<dbReference type="EMBL" id="CP095073">
    <property type="protein sequence ID" value="UOQ45528.1"/>
    <property type="molecule type" value="Genomic_DNA"/>
</dbReference>
<gene>
    <name evidence="2" type="ORF">MUN89_06175</name>
</gene>
<proteinExistence type="predicted"/>
<evidence type="ECO:0000313" key="3">
    <source>
        <dbReference type="Proteomes" id="UP000831787"/>
    </source>
</evidence>
<sequence length="51" mass="5834">MVDALLDFMLGPMRGIGDFYFEHQMIFNPIVIAIAAGKMFFSRKKKHEAEA</sequence>
<reference evidence="2 3" key="1">
    <citation type="submission" date="2022-04" db="EMBL/GenBank/DDBJ databases">
        <title>Halobacillus sp. isolated from saltern.</title>
        <authorList>
            <person name="Won M."/>
            <person name="Lee C.-M."/>
            <person name="Woen H.-Y."/>
            <person name="Kwon S.-W."/>
        </authorList>
    </citation>
    <scope>NUCLEOTIDE SEQUENCE [LARGE SCALE GENOMIC DNA]</scope>
    <source>
        <strain evidence="2 3">SSBR10-3</strain>
    </source>
</reference>
<evidence type="ECO:0000256" key="1">
    <source>
        <dbReference type="SAM" id="Phobius"/>
    </source>
</evidence>
<dbReference type="RefSeq" id="WP_244712300.1">
    <property type="nucleotide sequence ID" value="NZ_CP095073.1"/>
</dbReference>
<organism evidence="2 3">
    <name type="scientific">Halobacillus salinarum</name>
    <dbReference type="NCBI Taxonomy" id="2932257"/>
    <lineage>
        <taxon>Bacteria</taxon>
        <taxon>Bacillati</taxon>
        <taxon>Bacillota</taxon>
        <taxon>Bacilli</taxon>
        <taxon>Bacillales</taxon>
        <taxon>Bacillaceae</taxon>
        <taxon>Halobacillus</taxon>
    </lineage>
</organism>
<dbReference type="Proteomes" id="UP000831787">
    <property type="component" value="Chromosome"/>
</dbReference>
<keyword evidence="1" id="KW-1133">Transmembrane helix</keyword>
<protein>
    <submittedName>
        <fullName evidence="2">Uncharacterized protein</fullName>
    </submittedName>
</protein>